<reference evidence="1" key="1">
    <citation type="submission" date="2024-02" db="EMBL/GenBank/DDBJ databases">
        <title>Metagenome Assembled Genome of Zalaria obscura JY119.</title>
        <authorList>
            <person name="Vighnesh L."/>
            <person name="Jagadeeshwari U."/>
            <person name="Venkata Ramana C."/>
            <person name="Sasikala C."/>
        </authorList>
    </citation>
    <scope>NUCLEOTIDE SEQUENCE</scope>
    <source>
        <strain evidence="1">JY119</strain>
    </source>
</reference>
<keyword evidence="2" id="KW-1185">Reference proteome</keyword>
<evidence type="ECO:0000313" key="2">
    <source>
        <dbReference type="Proteomes" id="UP001320706"/>
    </source>
</evidence>
<comment type="caution">
    <text evidence="1">The sequence shown here is derived from an EMBL/GenBank/DDBJ whole genome shotgun (WGS) entry which is preliminary data.</text>
</comment>
<sequence length="515" mass="56427">MEVAAARRTERVVQVHQSNANAKSKSQSRVRFAEKPTYASVLVSAIVVSDNPKHAMTNLENGLASLDVNDESKSPLTHLKTKAETRASSETIQIWIVELPQKSAHHVLTVLKQSVEGQNSVDLQHLRRFAKARFLPSYLIPQLSPQGEARPGSSASNKSRSRSNSSRGRSRSNSNKSRSRSTSSAGPSTLFLLVCPVSVVSYENLKAVLAANPPFSDQQFPLNIKEITVPLFAPTTQEQADRWSEQYWPTIYRKSNPFGPHPTIITRAQEEVESGDGVETALTLAKKVAQETTNDKLGIQAGCVVIERTQKEGGKKVEVIAVAGDARFCGRTGDSDSSSCNAENPMAHAVMRAIGMVARKRVRVASQTQPSRVSADGTSTPEIAGTQPSRKAVKANLSVDSSLIDYPMTPSEQDAFNKDNLVPNGYLCVDLEMYLTHEPCVMCSMAILHSRFGRCVFEKRMLKTGALVAEAGLGYGLFWRPELNWKFLCWQYESKDRKGEDGGEDALGVGEDMQV</sequence>
<dbReference type="Proteomes" id="UP001320706">
    <property type="component" value="Unassembled WGS sequence"/>
</dbReference>
<dbReference type="EMBL" id="JAMKPW020000038">
    <property type="protein sequence ID" value="KAK8200980.1"/>
    <property type="molecule type" value="Genomic_DNA"/>
</dbReference>
<evidence type="ECO:0000313" key="1">
    <source>
        <dbReference type="EMBL" id="KAK8200980.1"/>
    </source>
</evidence>
<proteinExistence type="predicted"/>
<gene>
    <name evidence="1" type="ORF">M8818_006300</name>
</gene>
<name>A0ACC3S8H1_9PEZI</name>
<protein>
    <submittedName>
        <fullName evidence="1">Uncharacterized protein</fullName>
    </submittedName>
</protein>
<accession>A0ACC3S8H1</accession>
<organism evidence="1 2">
    <name type="scientific">Zalaria obscura</name>
    <dbReference type="NCBI Taxonomy" id="2024903"/>
    <lineage>
        <taxon>Eukaryota</taxon>
        <taxon>Fungi</taxon>
        <taxon>Dikarya</taxon>
        <taxon>Ascomycota</taxon>
        <taxon>Pezizomycotina</taxon>
        <taxon>Dothideomycetes</taxon>
        <taxon>Dothideomycetidae</taxon>
        <taxon>Dothideales</taxon>
        <taxon>Zalariaceae</taxon>
        <taxon>Zalaria</taxon>
    </lineage>
</organism>